<dbReference type="PANTHER" id="PTHR47691">
    <property type="entry name" value="REGULATOR-RELATED"/>
    <property type="match status" value="1"/>
</dbReference>
<dbReference type="RefSeq" id="WP_144643648.1">
    <property type="nucleotide sequence ID" value="NZ_BNAX01000002.1"/>
</dbReference>
<dbReference type="PANTHER" id="PTHR47691:SF3">
    <property type="entry name" value="HTH-TYPE TRANSCRIPTIONAL REGULATOR RV0890C-RELATED"/>
    <property type="match status" value="1"/>
</dbReference>
<dbReference type="InterPro" id="IPR011990">
    <property type="entry name" value="TPR-like_helical_dom_sf"/>
</dbReference>
<dbReference type="SUPFAM" id="SSF48452">
    <property type="entry name" value="TPR-like"/>
    <property type="match status" value="1"/>
</dbReference>
<comment type="caution">
    <text evidence="2">The sequence shown here is derived from an EMBL/GenBank/DDBJ whole genome shotgun (WGS) entry which is preliminary data.</text>
</comment>
<gene>
    <name evidence="2" type="ORF">FNH06_31985</name>
</gene>
<dbReference type="Gene3D" id="1.25.40.10">
    <property type="entry name" value="Tetratricopeptide repeat domain"/>
    <property type="match status" value="1"/>
</dbReference>
<feature type="repeat" description="TPR" evidence="1">
    <location>
        <begin position="588"/>
        <end position="621"/>
    </location>
</feature>
<dbReference type="EMBL" id="VJZA01000082">
    <property type="protein sequence ID" value="TVT17300.1"/>
    <property type="molecule type" value="Genomic_DNA"/>
</dbReference>
<dbReference type="PROSITE" id="PS50005">
    <property type="entry name" value="TPR"/>
    <property type="match status" value="1"/>
</dbReference>
<reference evidence="2 3" key="1">
    <citation type="submission" date="2019-07" db="EMBL/GenBank/DDBJ databases">
        <title>New species of Amycolatopsis and Streptomyces.</title>
        <authorList>
            <person name="Duangmal K."/>
            <person name="Teo W.F.A."/>
            <person name="Lipun K."/>
        </authorList>
    </citation>
    <scope>NUCLEOTIDE SEQUENCE [LARGE SCALE GENOMIC DNA]</scope>
    <source>
        <strain evidence="2 3">JCM 30562</strain>
    </source>
</reference>
<dbReference type="SUPFAM" id="SSF52540">
    <property type="entry name" value="P-loop containing nucleoside triphosphate hydrolases"/>
    <property type="match status" value="1"/>
</dbReference>
<name>A0A557ZZ69_9PSEU</name>
<keyword evidence="1" id="KW-0802">TPR repeat</keyword>
<evidence type="ECO:0000256" key="1">
    <source>
        <dbReference type="PROSITE-ProRule" id="PRU00339"/>
    </source>
</evidence>
<dbReference type="AlphaFoldDB" id="A0A557ZZ69"/>
<dbReference type="Pfam" id="PF13424">
    <property type="entry name" value="TPR_12"/>
    <property type="match status" value="1"/>
</dbReference>
<protein>
    <submittedName>
        <fullName evidence="2">Tetratricopeptide repeat protein</fullName>
    </submittedName>
</protein>
<dbReference type="PRINTS" id="PR00364">
    <property type="entry name" value="DISEASERSIST"/>
</dbReference>
<dbReference type="Gene3D" id="3.40.50.300">
    <property type="entry name" value="P-loop containing nucleotide triphosphate hydrolases"/>
    <property type="match status" value="1"/>
</dbReference>
<keyword evidence="3" id="KW-1185">Reference proteome</keyword>
<organism evidence="2 3">
    <name type="scientific">Amycolatopsis acidiphila</name>
    <dbReference type="NCBI Taxonomy" id="715473"/>
    <lineage>
        <taxon>Bacteria</taxon>
        <taxon>Bacillati</taxon>
        <taxon>Actinomycetota</taxon>
        <taxon>Actinomycetes</taxon>
        <taxon>Pseudonocardiales</taxon>
        <taxon>Pseudonocardiaceae</taxon>
        <taxon>Amycolatopsis</taxon>
    </lineage>
</organism>
<dbReference type="InterPro" id="IPR019734">
    <property type="entry name" value="TPR_rpt"/>
</dbReference>
<sequence>MEIKRVLTRVGGWLRVRGKQSRAAGAAPEPQREWPTGLPETVRHLVGRGPQIRLLDQLVGDEIVAVTGPRGVGKTALVTWWAKRAKSRFPHGCLYADLNGTVGQVEAVLTGFLQKLGVSLEPTVPGELPGLFQLVTETKRVLVVLDNAASAAQVRALLPARGNGVVVTSRVPLPEFRGTTLALEPLTFAEARRLLAVLGGMARVADDPEATRRVIGLCDRLPLPLRIAGDQLAAREQLTMTELADELDVAGSSSRVSVRIDVHAGVSAAMDAGYRMLSPAAAKTFRLLGTQPCPALHLFAVAALTGTDVVLARQALGELLRYGFVELADNRIKLGSTLRDYAAEQAGPDEVADARKRLLRWYIAAAAKAGDTLVPGWAGSAIEVDARDLTLPVFSGNDDRAPLSWFELEFPSALALLHDAEDEAAEAWKLPAFYLPHLFLTKHWRSCLEFTQSAVKIARELGDKVAIARSLLGFSWVLHELDRDREALPDLEEAMRLHEGIDDPRGRAWTGHVIGEVLTALGRHPEARDHLDAATAYFREAGWPFGIAIVLASKARTLEQEGWLDPAFAAAREALQISSELGILPLESRSHHHLGQLHQRDRNPRAAIEHFEKALELRRAMGERWGEADSLLSLAETLAELGRLVEARASFDESLAIFTELHDPRVLVVHAARANLDVAPKPKDPEG</sequence>
<evidence type="ECO:0000313" key="3">
    <source>
        <dbReference type="Proteomes" id="UP000318578"/>
    </source>
</evidence>
<evidence type="ECO:0000313" key="2">
    <source>
        <dbReference type="EMBL" id="TVT17300.1"/>
    </source>
</evidence>
<dbReference type="OrthoDB" id="581105at2"/>
<dbReference type="SMART" id="SM00028">
    <property type="entry name" value="TPR"/>
    <property type="match status" value="5"/>
</dbReference>
<dbReference type="Proteomes" id="UP000318578">
    <property type="component" value="Unassembled WGS sequence"/>
</dbReference>
<proteinExistence type="predicted"/>
<dbReference type="InterPro" id="IPR027417">
    <property type="entry name" value="P-loop_NTPase"/>
</dbReference>
<accession>A0A557ZZ69</accession>